<evidence type="ECO:0000256" key="1">
    <source>
        <dbReference type="ARBA" id="ARBA00004123"/>
    </source>
</evidence>
<name>A0A9W8NM51_9PEZI</name>
<feature type="region of interest" description="Disordered" evidence="6">
    <location>
        <begin position="34"/>
        <end position="76"/>
    </location>
</feature>
<dbReference type="GO" id="GO:0003700">
    <property type="term" value="F:DNA-binding transcription factor activity"/>
    <property type="evidence" value="ECO:0007669"/>
    <property type="project" value="InterPro"/>
</dbReference>
<dbReference type="EMBL" id="JANPWZ010000142">
    <property type="protein sequence ID" value="KAJ3579012.1"/>
    <property type="molecule type" value="Genomic_DNA"/>
</dbReference>
<dbReference type="Pfam" id="PF04082">
    <property type="entry name" value="Fungal_trans"/>
    <property type="match status" value="1"/>
</dbReference>
<keyword evidence="9" id="KW-1185">Reference proteome</keyword>
<dbReference type="GO" id="GO:0006351">
    <property type="term" value="P:DNA-templated transcription"/>
    <property type="evidence" value="ECO:0007669"/>
    <property type="project" value="InterPro"/>
</dbReference>
<comment type="subcellular location">
    <subcellularLocation>
        <location evidence="1">Nucleus</location>
    </subcellularLocation>
</comment>
<evidence type="ECO:0000313" key="8">
    <source>
        <dbReference type="EMBL" id="KAJ3579012.1"/>
    </source>
</evidence>
<dbReference type="VEuPathDB" id="FungiDB:F4678DRAFT_468706"/>
<keyword evidence="3" id="KW-0238">DNA-binding</keyword>
<keyword evidence="2" id="KW-0805">Transcription regulation</keyword>
<proteinExistence type="predicted"/>
<gene>
    <name evidence="8" type="ORF">NPX13_g1553</name>
</gene>
<sequence length="609" mass="68609">MLYSKPRCSLLRLSDVEGLFLRVEQLENAFAESHNQLPPRLGSSRTERPASPLSDIGDDTVEPEESTSPSTLLDAAETTDSPLTLVSIEAQPSYHSLGQNPAMGVPLTQYWYSRGIPLLSDRGRRYIHSKTGQDSVVEKLRFPPRLHPPAQSVCCSDKELWKLPPKETVRNLVLNFLNSQSQRRFPVLDHLLFNATLEEAYGFIRETPSSSQIQSIACVLATLSFIDSLQCSNKSISSEHADTYATKAQCILKHMINVETSVVSLQTVLTLQRYYMSSTQTDKAAYLHSIACHIVCALGGHTYVPSKHDGPDLTWAERQGHHLRTLFWICFMFDKDLSLRSAQAPLLTEEYCDLTIPECCTGCYTTWQMVGANKKYHFCIPGDPALLRLKEKISRLLFSPRALKLNDGELVLRIRQLDDDLESWRLSVPSEIRPKLSIPSFQWTPTQEPYATMNTTCRLQLEYHHLVTAIHTAVRRCGANNPDHRDLPDDIHNVIHSSCDLSLEASRSTMTFMQRPTTLLGDQDFGDIIFYLTLAAVSLFIEILAHPQKMESQNALDYLASSIDIVQSISTPALTQTELDRIQETTRFIVELIDLGTCAIQNVTRDAQR</sequence>
<dbReference type="CDD" id="cd12148">
    <property type="entry name" value="fungal_TF_MHR"/>
    <property type="match status" value="1"/>
</dbReference>
<evidence type="ECO:0000256" key="5">
    <source>
        <dbReference type="ARBA" id="ARBA00023242"/>
    </source>
</evidence>
<keyword evidence="5" id="KW-0539">Nucleus</keyword>
<evidence type="ECO:0000313" key="9">
    <source>
        <dbReference type="Proteomes" id="UP001148614"/>
    </source>
</evidence>
<evidence type="ECO:0000256" key="3">
    <source>
        <dbReference type="ARBA" id="ARBA00023125"/>
    </source>
</evidence>
<dbReference type="GO" id="GO:0005634">
    <property type="term" value="C:nucleus"/>
    <property type="evidence" value="ECO:0007669"/>
    <property type="project" value="UniProtKB-SubCell"/>
</dbReference>
<dbReference type="PANTHER" id="PTHR46910">
    <property type="entry name" value="TRANSCRIPTION FACTOR PDR1"/>
    <property type="match status" value="1"/>
</dbReference>
<evidence type="ECO:0000256" key="6">
    <source>
        <dbReference type="SAM" id="MobiDB-lite"/>
    </source>
</evidence>
<dbReference type="GO" id="GO:0003677">
    <property type="term" value="F:DNA binding"/>
    <property type="evidence" value="ECO:0007669"/>
    <property type="project" value="UniProtKB-KW"/>
</dbReference>
<dbReference type="Proteomes" id="UP001148614">
    <property type="component" value="Unassembled WGS sequence"/>
</dbReference>
<keyword evidence="4" id="KW-0804">Transcription</keyword>
<dbReference type="AlphaFoldDB" id="A0A9W8NM51"/>
<protein>
    <recommendedName>
        <fullName evidence="7">Xylanolytic transcriptional activator regulatory domain-containing protein</fullName>
    </recommendedName>
</protein>
<evidence type="ECO:0000259" key="7">
    <source>
        <dbReference type="SMART" id="SM00906"/>
    </source>
</evidence>
<evidence type="ECO:0000256" key="4">
    <source>
        <dbReference type="ARBA" id="ARBA00023163"/>
    </source>
</evidence>
<dbReference type="GO" id="GO:0008270">
    <property type="term" value="F:zinc ion binding"/>
    <property type="evidence" value="ECO:0007669"/>
    <property type="project" value="InterPro"/>
</dbReference>
<feature type="compositionally biased region" description="Acidic residues" evidence="6">
    <location>
        <begin position="56"/>
        <end position="65"/>
    </location>
</feature>
<reference evidence="8" key="1">
    <citation type="submission" date="2022-07" db="EMBL/GenBank/DDBJ databases">
        <title>Genome Sequence of Xylaria arbuscula.</title>
        <authorList>
            <person name="Buettner E."/>
        </authorList>
    </citation>
    <scope>NUCLEOTIDE SEQUENCE</scope>
    <source>
        <strain evidence="8">VT107</strain>
    </source>
</reference>
<evidence type="ECO:0000256" key="2">
    <source>
        <dbReference type="ARBA" id="ARBA00023015"/>
    </source>
</evidence>
<dbReference type="PANTHER" id="PTHR46910:SF37">
    <property type="entry name" value="ZN(II)2CYS6 TRANSCRIPTION FACTOR (EUROFUNG)"/>
    <property type="match status" value="1"/>
</dbReference>
<comment type="caution">
    <text evidence="8">The sequence shown here is derived from an EMBL/GenBank/DDBJ whole genome shotgun (WGS) entry which is preliminary data.</text>
</comment>
<dbReference type="InterPro" id="IPR050987">
    <property type="entry name" value="AtrR-like"/>
</dbReference>
<accession>A0A9W8NM51</accession>
<organism evidence="8 9">
    <name type="scientific">Xylaria arbuscula</name>
    <dbReference type="NCBI Taxonomy" id="114810"/>
    <lineage>
        <taxon>Eukaryota</taxon>
        <taxon>Fungi</taxon>
        <taxon>Dikarya</taxon>
        <taxon>Ascomycota</taxon>
        <taxon>Pezizomycotina</taxon>
        <taxon>Sordariomycetes</taxon>
        <taxon>Xylariomycetidae</taxon>
        <taxon>Xylariales</taxon>
        <taxon>Xylariaceae</taxon>
        <taxon>Xylaria</taxon>
    </lineage>
</organism>
<dbReference type="SMART" id="SM00906">
    <property type="entry name" value="Fungal_trans"/>
    <property type="match status" value="1"/>
</dbReference>
<dbReference type="InterPro" id="IPR007219">
    <property type="entry name" value="XnlR_reg_dom"/>
</dbReference>
<feature type="domain" description="Xylanolytic transcriptional activator regulatory" evidence="7">
    <location>
        <begin position="284"/>
        <end position="363"/>
    </location>
</feature>